<dbReference type="AlphaFoldDB" id="A0A2T2N6X4"/>
<comment type="subcellular location">
    <subcellularLocation>
        <location evidence="1">Membrane</location>
        <topology evidence="1">Multi-pass membrane protein</topology>
    </subcellularLocation>
</comment>
<feature type="transmembrane region" description="Helical" evidence="7">
    <location>
        <begin position="132"/>
        <end position="153"/>
    </location>
</feature>
<evidence type="ECO:0000256" key="6">
    <source>
        <dbReference type="SAM" id="MobiDB-lite"/>
    </source>
</evidence>
<feature type="transmembrane region" description="Helical" evidence="7">
    <location>
        <begin position="209"/>
        <end position="231"/>
    </location>
</feature>
<organism evidence="9 10">
    <name type="scientific">Corynespora cassiicola Philippines</name>
    <dbReference type="NCBI Taxonomy" id="1448308"/>
    <lineage>
        <taxon>Eukaryota</taxon>
        <taxon>Fungi</taxon>
        <taxon>Dikarya</taxon>
        <taxon>Ascomycota</taxon>
        <taxon>Pezizomycotina</taxon>
        <taxon>Dothideomycetes</taxon>
        <taxon>Pleosporomycetidae</taxon>
        <taxon>Pleosporales</taxon>
        <taxon>Corynesporascaceae</taxon>
        <taxon>Corynespora</taxon>
    </lineage>
</organism>
<keyword evidence="10" id="KW-1185">Reference proteome</keyword>
<feature type="transmembrane region" description="Helical" evidence="7">
    <location>
        <begin position="173"/>
        <end position="197"/>
    </location>
</feature>
<dbReference type="Pfam" id="PF20684">
    <property type="entry name" value="Fung_rhodopsin"/>
    <property type="match status" value="1"/>
</dbReference>
<dbReference type="GO" id="GO:0016020">
    <property type="term" value="C:membrane"/>
    <property type="evidence" value="ECO:0007669"/>
    <property type="project" value="UniProtKB-SubCell"/>
</dbReference>
<proteinExistence type="inferred from homology"/>
<keyword evidence="2 7" id="KW-0812">Transmembrane</keyword>
<dbReference type="InterPro" id="IPR049326">
    <property type="entry name" value="Rhodopsin_dom_fungi"/>
</dbReference>
<evidence type="ECO:0000256" key="5">
    <source>
        <dbReference type="ARBA" id="ARBA00038359"/>
    </source>
</evidence>
<dbReference type="EMBL" id="KZ678145">
    <property type="protein sequence ID" value="PSN61187.1"/>
    <property type="molecule type" value="Genomic_DNA"/>
</dbReference>
<feature type="transmembrane region" description="Helical" evidence="7">
    <location>
        <begin position="16"/>
        <end position="37"/>
    </location>
</feature>
<dbReference type="InterPro" id="IPR052337">
    <property type="entry name" value="SAT4-like"/>
</dbReference>
<name>A0A2T2N6X4_CORCC</name>
<gene>
    <name evidence="9" type="ORF">BS50DRAFT_639440</name>
</gene>
<feature type="domain" description="Rhodopsin" evidence="8">
    <location>
        <begin position="34"/>
        <end position="278"/>
    </location>
</feature>
<dbReference type="Proteomes" id="UP000240883">
    <property type="component" value="Unassembled WGS sequence"/>
</dbReference>
<evidence type="ECO:0000256" key="1">
    <source>
        <dbReference type="ARBA" id="ARBA00004141"/>
    </source>
</evidence>
<dbReference type="OrthoDB" id="5398388at2759"/>
<protein>
    <recommendedName>
        <fullName evidence="8">Rhodopsin domain-containing protein</fullName>
    </recommendedName>
</protein>
<feature type="transmembrane region" description="Helical" evidence="7">
    <location>
        <begin position="49"/>
        <end position="75"/>
    </location>
</feature>
<evidence type="ECO:0000256" key="3">
    <source>
        <dbReference type="ARBA" id="ARBA00022989"/>
    </source>
</evidence>
<evidence type="ECO:0000256" key="2">
    <source>
        <dbReference type="ARBA" id="ARBA00022692"/>
    </source>
</evidence>
<dbReference type="PANTHER" id="PTHR33048">
    <property type="entry name" value="PTH11-LIKE INTEGRAL MEMBRANE PROTEIN (AFU_ORTHOLOGUE AFUA_5G11245)"/>
    <property type="match status" value="1"/>
</dbReference>
<evidence type="ECO:0000259" key="8">
    <source>
        <dbReference type="Pfam" id="PF20684"/>
    </source>
</evidence>
<evidence type="ECO:0000313" key="9">
    <source>
        <dbReference type="EMBL" id="PSN61187.1"/>
    </source>
</evidence>
<reference evidence="9 10" key="1">
    <citation type="journal article" date="2018" name="Front. Microbiol.">
        <title>Genome-Wide Analysis of Corynespora cassiicola Leaf Fall Disease Putative Effectors.</title>
        <authorList>
            <person name="Lopez D."/>
            <person name="Ribeiro S."/>
            <person name="Label P."/>
            <person name="Fumanal B."/>
            <person name="Venisse J.S."/>
            <person name="Kohler A."/>
            <person name="de Oliveira R.R."/>
            <person name="Labutti K."/>
            <person name="Lipzen A."/>
            <person name="Lail K."/>
            <person name="Bauer D."/>
            <person name="Ohm R.A."/>
            <person name="Barry K.W."/>
            <person name="Spatafora J."/>
            <person name="Grigoriev I.V."/>
            <person name="Martin F.M."/>
            <person name="Pujade-Renaud V."/>
        </authorList>
    </citation>
    <scope>NUCLEOTIDE SEQUENCE [LARGE SCALE GENOMIC DNA]</scope>
    <source>
        <strain evidence="9 10">Philippines</strain>
    </source>
</reference>
<feature type="region of interest" description="Disordered" evidence="6">
    <location>
        <begin position="293"/>
        <end position="322"/>
    </location>
</feature>
<keyword evidence="4 7" id="KW-0472">Membrane</keyword>
<dbReference type="STRING" id="1448308.A0A2T2N6X4"/>
<feature type="transmembrane region" description="Helical" evidence="7">
    <location>
        <begin position="95"/>
        <end position="120"/>
    </location>
</feature>
<feature type="compositionally biased region" description="Basic and acidic residues" evidence="6">
    <location>
        <begin position="298"/>
        <end position="308"/>
    </location>
</feature>
<sequence length="322" mass="36123">MADSDSEMSRAFVDTSLLGVAISLPIIASAAVGLRFYARTSKVKGMLKIDDWAVFITLIVCWGHSINTIVAGAIGGVNTITIPPREYANVALRTLWISTFFLITALYSVKISILSFYYIIFSVNYRFKQACIFMMCVLTLWWVSALILVFLSTDPFDAAWKNAASAKHRFDFNAWYISYSALSIFFDLAILCFPIPMIKSLQVNTKQKISILGIFWLGGFVCVSAIIRFVFLYNSIYRLTDYGKNQYSNITTAFIWAEVEPNTSVVAACLPTYGPLFKENKLFTRVYRSLRSPFGGSKDSRSAEKADTRASGYYPLSREAPS</sequence>
<dbReference type="PANTHER" id="PTHR33048:SF47">
    <property type="entry name" value="INTEGRAL MEMBRANE PROTEIN-RELATED"/>
    <property type="match status" value="1"/>
</dbReference>
<evidence type="ECO:0000256" key="7">
    <source>
        <dbReference type="SAM" id="Phobius"/>
    </source>
</evidence>
<comment type="similarity">
    <text evidence="5">Belongs to the SAT4 family.</text>
</comment>
<evidence type="ECO:0000256" key="4">
    <source>
        <dbReference type="ARBA" id="ARBA00023136"/>
    </source>
</evidence>
<keyword evidence="3 7" id="KW-1133">Transmembrane helix</keyword>
<evidence type="ECO:0000313" key="10">
    <source>
        <dbReference type="Proteomes" id="UP000240883"/>
    </source>
</evidence>
<accession>A0A2T2N6X4</accession>